<dbReference type="PANTHER" id="PTHR10009:SF18">
    <property type="entry name" value="PROTEIN YELLOW-LIKE PROTEIN"/>
    <property type="match status" value="1"/>
</dbReference>
<evidence type="ECO:0000313" key="3">
    <source>
        <dbReference type="EMBL" id="TYA89214.1"/>
    </source>
</evidence>
<accession>A0A5D0IZV4</accession>
<dbReference type="Gene3D" id="2.120.10.30">
    <property type="entry name" value="TolB, C-terminal domain"/>
    <property type="match status" value="1"/>
</dbReference>
<evidence type="ECO:0008006" key="5">
    <source>
        <dbReference type="Google" id="ProtNLM"/>
    </source>
</evidence>
<gene>
    <name evidence="3" type="ORF">FUA24_03510</name>
</gene>
<dbReference type="Proteomes" id="UP000323930">
    <property type="component" value="Unassembled WGS sequence"/>
</dbReference>
<organism evidence="3 4">
    <name type="scientific">Seonamhaeicola marinus</name>
    <dbReference type="NCBI Taxonomy" id="1912246"/>
    <lineage>
        <taxon>Bacteria</taxon>
        <taxon>Pseudomonadati</taxon>
        <taxon>Bacteroidota</taxon>
        <taxon>Flavobacteriia</taxon>
        <taxon>Flavobacteriales</taxon>
        <taxon>Flavobacteriaceae</taxon>
    </lineage>
</organism>
<dbReference type="EMBL" id="VSDQ01000241">
    <property type="protein sequence ID" value="TYA89214.1"/>
    <property type="molecule type" value="Genomic_DNA"/>
</dbReference>
<dbReference type="AlphaFoldDB" id="A0A5D0IZV4"/>
<reference evidence="3 4" key="1">
    <citation type="submission" date="2019-08" db="EMBL/GenBank/DDBJ databases">
        <title>Seonamhaeicola sediminis sp. nov., isolated from marine sediment.</title>
        <authorList>
            <person name="Cao W.R."/>
        </authorList>
    </citation>
    <scope>NUCLEOTIDE SEQUENCE [LARGE SCALE GENOMIC DNA]</scope>
    <source>
        <strain evidence="3 4">B011</strain>
    </source>
</reference>
<evidence type="ECO:0000313" key="4">
    <source>
        <dbReference type="Proteomes" id="UP000323930"/>
    </source>
</evidence>
<comment type="caution">
    <text evidence="3">The sequence shown here is derived from an EMBL/GenBank/DDBJ whole genome shotgun (WGS) entry which is preliminary data.</text>
</comment>
<dbReference type="InterPro" id="IPR011042">
    <property type="entry name" value="6-blade_b-propeller_TolB-like"/>
</dbReference>
<proteinExistence type="predicted"/>
<name>A0A5D0IZV4_9FLAO</name>
<keyword evidence="2" id="KW-0964">Secreted</keyword>
<keyword evidence="4" id="KW-1185">Reference proteome</keyword>
<evidence type="ECO:0000256" key="2">
    <source>
        <dbReference type="ARBA" id="ARBA00022525"/>
    </source>
</evidence>
<dbReference type="Pfam" id="PF03022">
    <property type="entry name" value="MRJP"/>
    <property type="match status" value="1"/>
</dbReference>
<dbReference type="GO" id="GO:0005576">
    <property type="term" value="C:extracellular region"/>
    <property type="evidence" value="ECO:0007669"/>
    <property type="project" value="UniProtKB-SubCell"/>
</dbReference>
<dbReference type="SUPFAM" id="SSF63829">
    <property type="entry name" value="Calcium-dependent phosphotriesterase"/>
    <property type="match status" value="1"/>
</dbReference>
<dbReference type="PANTHER" id="PTHR10009">
    <property type="entry name" value="PROTEIN YELLOW-RELATED"/>
    <property type="match status" value="1"/>
</dbReference>
<comment type="subcellular location">
    <subcellularLocation>
        <location evidence="1">Secreted</location>
    </subcellularLocation>
</comment>
<protein>
    <recommendedName>
        <fullName evidence="5">Gluconolaconase</fullName>
    </recommendedName>
</protein>
<sequence>MKNYLVITYSLLLLWGCNTNTKKESSNAADKPIGTLEIVTEMDINPGNVAMSKDGRIFTTIHPMRATNLQLVEVTGKTSYSAFPDAQVQSTTNTKSDNKLDTPLGVIFDNNNRLWVIDAGLNIGKTRLFAYNITTKEQLYRFDIPEDLAPNTSFVQDLAIDEKNGFAYLADFGNPGIIIVDIKNGSFRKFTDLKTMKSEDINMVIDGNVQYFMGSPARIGLNPITLSSNREMLYYGAMNGTKWYQIPTSPIRNGANDEVLTKKIALAGKKPISDGAATDDLGNHYFTNLGNNSIDVLTKKGELKVLKKDTLLDWADNIRTHKNWLYIAVNQLHKTPAFTGGEDISKQPFRILRLKYK</sequence>
<evidence type="ECO:0000256" key="1">
    <source>
        <dbReference type="ARBA" id="ARBA00004613"/>
    </source>
</evidence>
<dbReference type="RefSeq" id="WP_148540080.1">
    <property type="nucleotide sequence ID" value="NZ_VSDQ01000241.1"/>
</dbReference>
<dbReference type="OrthoDB" id="9797664at2"/>
<dbReference type="InterPro" id="IPR017996">
    <property type="entry name" value="MRJP/yellow-related"/>
</dbReference>